<dbReference type="SUPFAM" id="SSF52540">
    <property type="entry name" value="P-loop containing nucleoside triphosphate hydrolases"/>
    <property type="match status" value="1"/>
</dbReference>
<evidence type="ECO:0000256" key="2">
    <source>
        <dbReference type="ARBA" id="ARBA00022741"/>
    </source>
</evidence>
<evidence type="ECO:0000256" key="1">
    <source>
        <dbReference type="ARBA" id="ARBA00006354"/>
    </source>
</evidence>
<keyword evidence="2" id="KW-0547">Nucleotide-binding</keyword>
<evidence type="ECO:0000256" key="3">
    <source>
        <dbReference type="ARBA" id="ARBA00022840"/>
    </source>
</evidence>
<gene>
    <name evidence="6" type="ORF">SAMN02745130_01889</name>
</gene>
<dbReference type="SUPFAM" id="SSF54211">
    <property type="entry name" value="Ribosomal protein S5 domain 2-like"/>
    <property type="match status" value="1"/>
</dbReference>
<evidence type="ECO:0000256" key="4">
    <source>
        <dbReference type="SAM" id="Coils"/>
    </source>
</evidence>
<dbReference type="InterPro" id="IPR027417">
    <property type="entry name" value="P-loop_NTPase"/>
</dbReference>
<dbReference type="InterPro" id="IPR003593">
    <property type="entry name" value="AAA+_ATPase"/>
</dbReference>
<dbReference type="InterPro" id="IPR020568">
    <property type="entry name" value="Ribosomal_Su5_D2-typ_SF"/>
</dbReference>
<dbReference type="STRING" id="92487.SAMN02745130_01889"/>
<dbReference type="Pfam" id="PF13335">
    <property type="entry name" value="Mg_chelatase_C"/>
    <property type="match status" value="1"/>
</dbReference>
<keyword evidence="7" id="KW-1185">Reference proteome</keyword>
<comment type="similarity">
    <text evidence="1">Belongs to the Mg-chelatase subunits D/I family. ComM subfamily.</text>
</comment>
<dbReference type="InterPro" id="IPR001208">
    <property type="entry name" value="MCM_dom"/>
</dbReference>
<dbReference type="PRINTS" id="PR01657">
    <property type="entry name" value="MCMFAMILY"/>
</dbReference>
<dbReference type="InterPro" id="IPR014721">
    <property type="entry name" value="Ribsml_uS5_D2-typ_fold_subgr"/>
</dbReference>
<dbReference type="NCBIfam" id="NF007365">
    <property type="entry name" value="PRK09862.1"/>
    <property type="match status" value="1"/>
</dbReference>
<feature type="domain" description="AAA+ ATPase" evidence="5">
    <location>
        <begin position="210"/>
        <end position="392"/>
    </location>
</feature>
<dbReference type="InterPro" id="IPR045006">
    <property type="entry name" value="CHLI-like"/>
</dbReference>
<dbReference type="OrthoDB" id="9813147at2"/>
<keyword evidence="3" id="KW-0067">ATP-binding</keyword>
<dbReference type="Proteomes" id="UP000190460">
    <property type="component" value="Unassembled WGS sequence"/>
</dbReference>
<dbReference type="GO" id="GO:0005524">
    <property type="term" value="F:ATP binding"/>
    <property type="evidence" value="ECO:0007669"/>
    <property type="project" value="UniProtKB-KW"/>
</dbReference>
<organism evidence="6 7">
    <name type="scientific">Thiothrix eikelboomii</name>
    <dbReference type="NCBI Taxonomy" id="92487"/>
    <lineage>
        <taxon>Bacteria</taxon>
        <taxon>Pseudomonadati</taxon>
        <taxon>Pseudomonadota</taxon>
        <taxon>Gammaproteobacteria</taxon>
        <taxon>Thiotrichales</taxon>
        <taxon>Thiotrichaceae</taxon>
        <taxon>Thiothrix</taxon>
    </lineage>
</organism>
<dbReference type="InterPro" id="IPR025158">
    <property type="entry name" value="Mg_chelat-rel_C"/>
</dbReference>
<protein>
    <submittedName>
        <fullName evidence="6">Magnesium chelatase family protein</fullName>
    </submittedName>
</protein>
<dbReference type="EMBL" id="FUYB01000007">
    <property type="protein sequence ID" value="SKA78550.1"/>
    <property type="molecule type" value="Genomic_DNA"/>
</dbReference>
<sequence length="504" mass="55037">MSLAIVYSRTNAGLDSPLVSVEVHLANGLPGFSIVGLPETAVKESRDRVRAAIINSGLNFPVKRITVNLAPADIPKDGGRFDLPIALGILAASEQIPQEQLTGYEFLGELSLGGQLRGVRGVLPTAVSAHSMRRKLILPLDNADEACLIKGLKVYPARNLQDVVRHLHGEPSLSRWEQALKAEARTYTFDLRDVKGQFSARRALEIAAAGGHNLLMVGPPGTGKTMLASRLVTILPDLSEQEALESATIASISHQGFDLTKWGQRPLREPHHTSSGVALVGGGSQVLPGEISLAHHGVLFLDELTEFDRKALDTLREPLETGQITLSRAARQATYPAQFQLVAAMNPCPQGRACDFQANCECTAEQQRRHRTRISAPFLDRIDLQVDVPRVRQEDLQSLVVGEGSAVVRARVEAARERQQQRQQKINNQLTGAEIDQHCALSKKDQQLLSHAMEQFKLSARAYHRILKVARTIADLAGSETIQTKHLSEALSYRALDRLAAMAA</sequence>
<evidence type="ECO:0000259" key="5">
    <source>
        <dbReference type="SMART" id="SM00382"/>
    </source>
</evidence>
<dbReference type="AlphaFoldDB" id="A0A1T4WMF7"/>
<name>A0A1T4WMF7_9GAMM</name>
<feature type="coiled-coil region" evidence="4">
    <location>
        <begin position="409"/>
        <end position="436"/>
    </location>
</feature>
<dbReference type="Pfam" id="PF01078">
    <property type="entry name" value="Mg_chelatase"/>
    <property type="match status" value="1"/>
</dbReference>
<keyword evidence="4" id="KW-0175">Coiled coil</keyword>
<proteinExistence type="inferred from homology"/>
<dbReference type="RefSeq" id="WP_078922408.1">
    <property type="nucleotide sequence ID" value="NZ_FUYB01000007.1"/>
</dbReference>
<dbReference type="PANTHER" id="PTHR32039:SF7">
    <property type="entry name" value="COMPETENCE PROTEIN COMM"/>
    <property type="match status" value="1"/>
</dbReference>
<dbReference type="PANTHER" id="PTHR32039">
    <property type="entry name" value="MAGNESIUM-CHELATASE SUBUNIT CHLI"/>
    <property type="match status" value="1"/>
</dbReference>
<dbReference type="GO" id="GO:0003677">
    <property type="term" value="F:DNA binding"/>
    <property type="evidence" value="ECO:0007669"/>
    <property type="project" value="InterPro"/>
</dbReference>
<dbReference type="Pfam" id="PF13541">
    <property type="entry name" value="ChlI"/>
    <property type="match status" value="1"/>
</dbReference>
<dbReference type="Gene3D" id="3.40.50.300">
    <property type="entry name" value="P-loop containing nucleotide triphosphate hydrolases"/>
    <property type="match status" value="1"/>
</dbReference>
<dbReference type="Gene3D" id="3.30.230.10">
    <property type="match status" value="1"/>
</dbReference>
<dbReference type="InterPro" id="IPR004482">
    <property type="entry name" value="Mg_chelat-rel"/>
</dbReference>
<reference evidence="6 7" key="1">
    <citation type="submission" date="2017-02" db="EMBL/GenBank/DDBJ databases">
        <authorList>
            <person name="Peterson S.W."/>
        </authorList>
    </citation>
    <scope>NUCLEOTIDE SEQUENCE [LARGE SCALE GENOMIC DNA]</scope>
    <source>
        <strain evidence="6 7">ATCC 49788</strain>
    </source>
</reference>
<evidence type="ECO:0000313" key="7">
    <source>
        <dbReference type="Proteomes" id="UP000190460"/>
    </source>
</evidence>
<accession>A0A1T4WMF7</accession>
<dbReference type="SMART" id="SM00382">
    <property type="entry name" value="AAA"/>
    <property type="match status" value="1"/>
</dbReference>
<dbReference type="NCBIfam" id="TIGR00368">
    <property type="entry name" value="YifB family Mg chelatase-like AAA ATPase"/>
    <property type="match status" value="1"/>
</dbReference>
<evidence type="ECO:0000313" key="6">
    <source>
        <dbReference type="EMBL" id="SKA78550.1"/>
    </source>
</evidence>
<dbReference type="InterPro" id="IPR000523">
    <property type="entry name" value="Mg_chelatse_chII-like_cat_dom"/>
</dbReference>